<keyword evidence="11 15" id="KW-0648">Protein biosynthesis</keyword>
<dbReference type="PANTHER" id="PTHR42780">
    <property type="entry name" value="SOLEUCYL-TRNA SYNTHETASE"/>
    <property type="match status" value="1"/>
</dbReference>
<comment type="domain">
    <text evidence="15">IleRS has two distinct active sites: one for aminoacylation and one for editing. The misactivated valine is translocated from the active site to the editing site, which sterically excludes the correctly activated isoleucine. The single editing site contains two valyl binding pockets, one specific for each substrate (Val-AMP or Val-tRNA(Ile)).</text>
</comment>
<dbReference type="PANTHER" id="PTHR42780:SF1">
    <property type="entry name" value="ISOLEUCINE--TRNA LIGASE, CYTOPLASMIC"/>
    <property type="match status" value="1"/>
</dbReference>
<dbReference type="GO" id="GO:0008270">
    <property type="term" value="F:zinc ion binding"/>
    <property type="evidence" value="ECO:0007669"/>
    <property type="project" value="UniProtKB-UniRule"/>
</dbReference>
<dbReference type="Gene3D" id="1.10.730.10">
    <property type="entry name" value="Isoleucyl-tRNA Synthetase, Domain 1"/>
    <property type="match status" value="1"/>
</dbReference>
<dbReference type="EC" id="6.1.1.5" evidence="15"/>
<feature type="domain" description="Methionyl/Valyl/Leucyl/Isoleucyl-tRNA synthetase anticodon-binding" evidence="17">
    <location>
        <begin position="702"/>
        <end position="859"/>
    </location>
</feature>
<dbReference type="Gene3D" id="3.40.50.620">
    <property type="entry name" value="HUPs"/>
    <property type="match status" value="2"/>
</dbReference>
<evidence type="ECO:0000256" key="7">
    <source>
        <dbReference type="ARBA" id="ARBA00022723"/>
    </source>
</evidence>
<feature type="domain" description="Aminoacyl-tRNA synthetase class Ia" evidence="16">
    <location>
        <begin position="12"/>
        <end position="653"/>
    </location>
</feature>
<gene>
    <name evidence="15" type="primary">ileS</name>
    <name evidence="18" type="ORF">A2983_04060</name>
</gene>
<dbReference type="GO" id="GO:0002161">
    <property type="term" value="F:aminoacyl-tRNA deacylase activity"/>
    <property type="evidence" value="ECO:0007669"/>
    <property type="project" value="InterPro"/>
</dbReference>
<evidence type="ECO:0000256" key="10">
    <source>
        <dbReference type="ARBA" id="ARBA00022840"/>
    </source>
</evidence>
<dbReference type="Pfam" id="PF19302">
    <property type="entry name" value="DUF5915"/>
    <property type="match status" value="1"/>
</dbReference>
<dbReference type="SUPFAM" id="SSF52374">
    <property type="entry name" value="Nucleotidylyl transferase"/>
    <property type="match status" value="1"/>
</dbReference>
<evidence type="ECO:0000256" key="8">
    <source>
        <dbReference type="ARBA" id="ARBA00022741"/>
    </source>
</evidence>
<dbReference type="SUPFAM" id="SSF47323">
    <property type="entry name" value="Anticodon-binding domain of a subclass of class I aminoacyl-tRNA synthetases"/>
    <property type="match status" value="1"/>
</dbReference>
<dbReference type="HAMAP" id="MF_02003">
    <property type="entry name" value="Ile_tRNA_synth_type2"/>
    <property type="match status" value="1"/>
</dbReference>
<organism evidence="18 19">
    <name type="scientific">Candidatus Magasanikbacteria bacterium RIFCSPLOWO2_01_FULL_40_15</name>
    <dbReference type="NCBI Taxonomy" id="1798686"/>
    <lineage>
        <taxon>Bacteria</taxon>
        <taxon>Candidatus Magasanikiibacteriota</taxon>
    </lineage>
</organism>
<dbReference type="InterPro" id="IPR023586">
    <property type="entry name" value="Ile-tRNA-ligase_type2"/>
</dbReference>
<evidence type="ECO:0000256" key="14">
    <source>
        <dbReference type="ARBA" id="ARBA00048359"/>
    </source>
</evidence>
<keyword evidence="10 15" id="KW-0067">ATP-binding</keyword>
<dbReference type="InterPro" id="IPR002301">
    <property type="entry name" value="Ile-tRNA-ligase"/>
</dbReference>
<dbReference type="Pfam" id="PF00133">
    <property type="entry name" value="tRNA-synt_1"/>
    <property type="match status" value="1"/>
</dbReference>
<dbReference type="PROSITE" id="PS00178">
    <property type="entry name" value="AA_TRNA_LIGASE_I"/>
    <property type="match status" value="1"/>
</dbReference>
<sequence>MPYNANQHEQEILQFWSEDKTFEKSIAQRPENKPYVFYDGPPFATGLPHYGHILSSVIKDVIPRYWTMKGYRVRRRWGWDCHGLPIESLIEKELQISGKKQIEAMGVGIFNEACKSKVLLYTKEWKKMVDREGRWVEFDNAYKTMDATYMESVWWSLKTIWDKGLIYEGRKVLMYCPRCETPVSKAEIAMDNSYKDVTEETVTVKFKIKNNDQAKTLGLSENTFVLAWTTTPWTLPGNVALAVGNDIEYALVKCNDEYSVVAKNLIEKLFGGKNFSIEKEIKGTELIGLEYEPLFDMPAMLATNKKAYYITAGDFVTTEEGTGVVHTAVIYGEDDFNLGLKLDLPMVPMLDSMGIFTDVASEFLRGIYFKKAEKEIKNNLDNRGLLFNRQQYTHSYPHCWRCDTQLFYNAISAWFINIQTIKARLLELNEKINWHPDHLKHGRFLNILETAPDWNISRNRYWATPLPFWKCVVNETHVSCIGSLAELKERALNFSAVFKTENVAELDLHKQYADQIILRCDQCVHSTGSGQDSEMKRIPEVIDCWVESASMPFAEFHYPFENKDVFEARFPGQFIGEYIAQTRAWFYYMHTMAVLLFDNVSFENVACTGTILNEKGEKLSKSKQNYTDPWIIIEQYGMDALRFYLMTSVVMDADNLYFNDREVRDVYNRVVNILWNVTEFLEPYQAEQNIDIKAVDSKYILDQWILAKLYVLIRDTTQEMDAYNTVKAGRAIRDFIDELSTWYLRRSRDRFKSDNTEDRQAAIATLNYVLLTLAKIMAPFTPFIAEEIYLKLIPRLVPIKSELPQGKPLDEHSSVHLEMWPKVDESLIDEKVLAEMDVARKVVELGLSLRAEAGIKVRQVLGNFVMSVNLSDDLRTIIAEELNVKNVRISTAATNYLTKIDGSISVALDTIITQELQTEGLAREIVRTINQMRKEQGLSIHDKVAVHFATADSILLSVINNFGMEICRSVLARELKADVLEEPDIAVDGHFIKINLVLI</sequence>
<dbReference type="AlphaFoldDB" id="A0A1F6N3L7"/>
<keyword evidence="8 15" id="KW-0547">Nucleotide-binding</keyword>
<dbReference type="GO" id="GO:0000049">
    <property type="term" value="F:tRNA binding"/>
    <property type="evidence" value="ECO:0007669"/>
    <property type="project" value="InterPro"/>
</dbReference>
<name>A0A1F6N3L7_9BACT</name>
<dbReference type="GO" id="GO:0005737">
    <property type="term" value="C:cytoplasm"/>
    <property type="evidence" value="ECO:0007669"/>
    <property type="project" value="UniProtKB-SubCell"/>
</dbReference>
<keyword evidence="5 15" id="KW-0963">Cytoplasm</keyword>
<comment type="subcellular location">
    <subcellularLocation>
        <location evidence="2 15">Cytoplasm</location>
    </subcellularLocation>
</comment>
<dbReference type="InterPro" id="IPR001412">
    <property type="entry name" value="aa-tRNA-synth_I_CS"/>
</dbReference>
<dbReference type="Proteomes" id="UP000177040">
    <property type="component" value="Unassembled WGS sequence"/>
</dbReference>
<accession>A0A1F6N3L7</accession>
<reference evidence="18 19" key="1">
    <citation type="journal article" date="2016" name="Nat. Commun.">
        <title>Thousands of microbial genomes shed light on interconnected biogeochemical processes in an aquifer system.</title>
        <authorList>
            <person name="Anantharaman K."/>
            <person name="Brown C.T."/>
            <person name="Hug L.A."/>
            <person name="Sharon I."/>
            <person name="Castelle C.J."/>
            <person name="Probst A.J."/>
            <person name="Thomas B.C."/>
            <person name="Singh A."/>
            <person name="Wilkins M.J."/>
            <person name="Karaoz U."/>
            <person name="Brodie E.L."/>
            <person name="Williams K.H."/>
            <person name="Hubbard S.S."/>
            <person name="Banfield J.F."/>
        </authorList>
    </citation>
    <scope>NUCLEOTIDE SEQUENCE [LARGE SCALE GENOMIC DNA]</scope>
</reference>
<evidence type="ECO:0000256" key="5">
    <source>
        <dbReference type="ARBA" id="ARBA00022490"/>
    </source>
</evidence>
<comment type="cofactor">
    <cofactor evidence="1 15">
        <name>Zn(2+)</name>
        <dbReference type="ChEBI" id="CHEBI:29105"/>
    </cofactor>
</comment>
<comment type="caution">
    <text evidence="18">The sequence shown here is derived from an EMBL/GenBank/DDBJ whole genome shotgun (WGS) entry which is preliminary data.</text>
</comment>
<dbReference type="GO" id="GO:0006428">
    <property type="term" value="P:isoleucyl-tRNA aminoacylation"/>
    <property type="evidence" value="ECO:0007669"/>
    <property type="project" value="UniProtKB-UniRule"/>
</dbReference>
<evidence type="ECO:0000259" key="16">
    <source>
        <dbReference type="Pfam" id="PF00133"/>
    </source>
</evidence>
<dbReference type="InterPro" id="IPR033709">
    <property type="entry name" value="Anticodon_Ile_ABEc"/>
</dbReference>
<evidence type="ECO:0000256" key="13">
    <source>
        <dbReference type="ARBA" id="ARBA00025217"/>
    </source>
</evidence>
<evidence type="ECO:0000256" key="9">
    <source>
        <dbReference type="ARBA" id="ARBA00022833"/>
    </source>
</evidence>
<dbReference type="CDD" id="cd07961">
    <property type="entry name" value="Anticodon_Ia_Ile_ABEc"/>
    <property type="match status" value="1"/>
</dbReference>
<evidence type="ECO:0000259" key="17">
    <source>
        <dbReference type="Pfam" id="PF08264"/>
    </source>
</evidence>
<proteinExistence type="inferred from homology"/>
<dbReference type="PRINTS" id="PR00984">
    <property type="entry name" value="TRNASYNTHILE"/>
</dbReference>
<dbReference type="EMBL" id="MFQH01000014">
    <property type="protein sequence ID" value="OGH78300.1"/>
    <property type="molecule type" value="Genomic_DNA"/>
</dbReference>
<feature type="short sequence motif" description="'KMSKS' region" evidence="15">
    <location>
        <begin position="618"/>
        <end position="622"/>
    </location>
</feature>
<feature type="binding site" evidence="15">
    <location>
        <position position="621"/>
    </location>
    <ligand>
        <name>ATP</name>
        <dbReference type="ChEBI" id="CHEBI:30616"/>
    </ligand>
</feature>
<dbReference type="InterPro" id="IPR002300">
    <property type="entry name" value="aa-tRNA-synth_Ia"/>
</dbReference>
<dbReference type="InterPro" id="IPR009080">
    <property type="entry name" value="tRNAsynth_Ia_anticodon-bd"/>
</dbReference>
<dbReference type="InterPro" id="IPR014729">
    <property type="entry name" value="Rossmann-like_a/b/a_fold"/>
</dbReference>
<comment type="catalytic activity">
    <reaction evidence="14 15">
        <text>tRNA(Ile) + L-isoleucine + ATP = L-isoleucyl-tRNA(Ile) + AMP + diphosphate</text>
        <dbReference type="Rhea" id="RHEA:11060"/>
        <dbReference type="Rhea" id="RHEA-COMP:9666"/>
        <dbReference type="Rhea" id="RHEA-COMP:9695"/>
        <dbReference type="ChEBI" id="CHEBI:30616"/>
        <dbReference type="ChEBI" id="CHEBI:33019"/>
        <dbReference type="ChEBI" id="CHEBI:58045"/>
        <dbReference type="ChEBI" id="CHEBI:78442"/>
        <dbReference type="ChEBI" id="CHEBI:78528"/>
        <dbReference type="ChEBI" id="CHEBI:456215"/>
        <dbReference type="EC" id="6.1.1.5"/>
    </reaction>
</comment>
<keyword evidence="12 15" id="KW-0030">Aminoacyl-tRNA synthetase</keyword>
<evidence type="ECO:0000256" key="12">
    <source>
        <dbReference type="ARBA" id="ARBA00023146"/>
    </source>
</evidence>
<keyword evidence="7 15" id="KW-0479">Metal-binding</keyword>
<dbReference type="GO" id="GO:0004822">
    <property type="term" value="F:isoleucine-tRNA ligase activity"/>
    <property type="evidence" value="ECO:0007669"/>
    <property type="project" value="UniProtKB-UniRule"/>
</dbReference>
<evidence type="ECO:0000256" key="6">
    <source>
        <dbReference type="ARBA" id="ARBA00022598"/>
    </source>
</evidence>
<evidence type="ECO:0000256" key="3">
    <source>
        <dbReference type="ARBA" id="ARBA00007078"/>
    </source>
</evidence>
<comment type="subunit">
    <text evidence="4 15">Monomer.</text>
</comment>
<feature type="short sequence motif" description="'HIGH' region" evidence="15">
    <location>
        <begin position="42"/>
        <end position="52"/>
    </location>
</feature>
<dbReference type="NCBIfam" id="TIGR00392">
    <property type="entry name" value="ileS"/>
    <property type="match status" value="1"/>
</dbReference>
<evidence type="ECO:0000313" key="18">
    <source>
        <dbReference type="EMBL" id="OGH78300.1"/>
    </source>
</evidence>
<protein>
    <recommendedName>
        <fullName evidence="15">Isoleucine--tRNA ligase</fullName>
        <ecNumber evidence="15">6.1.1.5</ecNumber>
    </recommendedName>
    <alternativeName>
        <fullName evidence="15">Isoleucyl-tRNA synthetase</fullName>
        <shortName evidence="15">IleRS</shortName>
    </alternativeName>
</protein>
<evidence type="ECO:0000256" key="2">
    <source>
        <dbReference type="ARBA" id="ARBA00004496"/>
    </source>
</evidence>
<evidence type="ECO:0000256" key="11">
    <source>
        <dbReference type="ARBA" id="ARBA00022917"/>
    </source>
</evidence>
<comment type="function">
    <text evidence="13 15">Catalyzes the attachment of isoleucine to tRNA(Ile). As IleRS can inadvertently accommodate and process structurally similar amino acids such as valine, to avoid such errors it has two additional distinct tRNA(Ile)-dependent editing activities. One activity is designated as 'pretransfer' editing and involves the hydrolysis of activated Val-AMP. The other activity is designated 'posttransfer' editing and involves deacylation of mischarged Val-tRNA(Ile).</text>
</comment>
<dbReference type="InterPro" id="IPR013155">
    <property type="entry name" value="M/V/L/I-tRNA-synth_anticd-bd"/>
</dbReference>
<keyword evidence="6 15" id="KW-0436">Ligase</keyword>
<dbReference type="InterPro" id="IPR009008">
    <property type="entry name" value="Val/Leu/Ile-tRNA-synth_edit"/>
</dbReference>
<dbReference type="Pfam" id="PF08264">
    <property type="entry name" value="Anticodon_1"/>
    <property type="match status" value="1"/>
</dbReference>
<comment type="similarity">
    <text evidence="3 15">Belongs to the class-I aminoacyl-tRNA synthetase family. IleS type 2 subfamily.</text>
</comment>
<dbReference type="FunFam" id="3.40.50.620:FF:000063">
    <property type="entry name" value="Isoleucine--tRNA ligase"/>
    <property type="match status" value="1"/>
</dbReference>
<evidence type="ECO:0000256" key="15">
    <source>
        <dbReference type="HAMAP-Rule" id="MF_02003"/>
    </source>
</evidence>
<dbReference type="SUPFAM" id="SSF50677">
    <property type="entry name" value="ValRS/IleRS/LeuRS editing domain"/>
    <property type="match status" value="1"/>
</dbReference>
<evidence type="ECO:0000313" key="19">
    <source>
        <dbReference type="Proteomes" id="UP000177040"/>
    </source>
</evidence>
<evidence type="ECO:0000256" key="4">
    <source>
        <dbReference type="ARBA" id="ARBA00011245"/>
    </source>
</evidence>
<evidence type="ECO:0000256" key="1">
    <source>
        <dbReference type="ARBA" id="ARBA00001947"/>
    </source>
</evidence>
<keyword evidence="9 15" id="KW-0862">Zinc</keyword>
<dbReference type="GO" id="GO:0005524">
    <property type="term" value="F:ATP binding"/>
    <property type="evidence" value="ECO:0007669"/>
    <property type="project" value="UniProtKB-UniRule"/>
</dbReference>